<evidence type="ECO:0000313" key="7">
    <source>
        <dbReference type="Proteomes" id="UP001174839"/>
    </source>
</evidence>
<evidence type="ECO:0000256" key="4">
    <source>
        <dbReference type="ARBA" id="ARBA00023317"/>
    </source>
</evidence>
<organism evidence="6 7">
    <name type="scientific">Robiginitalea aurantiaca</name>
    <dbReference type="NCBI Taxonomy" id="3056915"/>
    <lineage>
        <taxon>Bacteria</taxon>
        <taxon>Pseudomonadati</taxon>
        <taxon>Bacteroidota</taxon>
        <taxon>Flavobacteriia</taxon>
        <taxon>Flavobacteriales</taxon>
        <taxon>Flavobacteriaceae</taxon>
        <taxon>Robiginitalea</taxon>
    </lineage>
</organism>
<feature type="signal peptide" evidence="5">
    <location>
        <begin position="1"/>
        <end position="22"/>
    </location>
</feature>
<reference evidence="6" key="1">
    <citation type="submission" date="2023-06" db="EMBL/GenBank/DDBJ databases">
        <title>Robiginitalea aurantiacus sp. nov. and Algoriphagus sediminis sp. nov., isolated from coastal sediment.</title>
        <authorList>
            <person name="Zhou Z.Y."/>
            <person name="An J."/>
            <person name="Jia Y.W."/>
            <person name="Du Z.J."/>
        </authorList>
    </citation>
    <scope>NUCLEOTIDE SEQUENCE</scope>
    <source>
        <strain evidence="6">M39</strain>
    </source>
</reference>
<accession>A0ABT7WEW0</accession>
<evidence type="ECO:0000256" key="2">
    <source>
        <dbReference type="ARBA" id="ARBA00023145"/>
    </source>
</evidence>
<evidence type="ECO:0000313" key="6">
    <source>
        <dbReference type="EMBL" id="MDM9631459.1"/>
    </source>
</evidence>
<keyword evidence="4" id="KW-0670">Pyruvate</keyword>
<sequence length="421" mass="47313">MRALKNLIFVLALSLLVFSCGAPEEVEAGKATKELMTLLEKDPALKAMLESSLEKAKAINPDPNTNPAQSLEEYYRFVTWMETTMPWAIIEKEEYPEIFDNIFQGFCAFYFLIDQPLPELEGKGLVNNSLQYYGPFSAWLTSFSKTWGDYLDTEASWNEEYYHMALNDPNFGLQNGWYEDPSNWKTFNQFFARYLKSPDQRPIASPEVDSVVVSFADSEPQGVWAIDSLSNIESKAGVPVKSATLRSVSELIGEGSAYQNAFANGTLTHSFLNVNDYHRYHFPIGGKILESRIIKGINPTGGELWWDADQKRYAFNPTAKTGWQSVETRGCVILETENYGLVALLPIGMAVVSSVNFEANITPGTLVQKGDMLGHFAFGGSDFVMIFQENVRFELQAPMNEDSTYYKHMLMGEHLGAVTLK</sequence>
<dbReference type="Proteomes" id="UP001174839">
    <property type="component" value="Unassembled WGS sequence"/>
</dbReference>
<dbReference type="PANTHER" id="PTHR10067">
    <property type="entry name" value="PHOSPHATIDYLSERINE DECARBOXYLASE"/>
    <property type="match status" value="1"/>
</dbReference>
<keyword evidence="7" id="KW-1185">Reference proteome</keyword>
<evidence type="ECO:0000256" key="3">
    <source>
        <dbReference type="ARBA" id="ARBA00023239"/>
    </source>
</evidence>
<keyword evidence="3" id="KW-0456">Lyase</keyword>
<name>A0ABT7WEW0_9FLAO</name>
<evidence type="ECO:0000256" key="5">
    <source>
        <dbReference type="SAM" id="SignalP"/>
    </source>
</evidence>
<dbReference type="PANTHER" id="PTHR10067:SF13">
    <property type="entry name" value="PHOSPHATIDYLSERINE DECARBOXYLASE"/>
    <property type="match status" value="1"/>
</dbReference>
<dbReference type="Pfam" id="PF02666">
    <property type="entry name" value="PS_Dcarbxylase"/>
    <property type="match status" value="1"/>
</dbReference>
<feature type="chain" id="PRO_5045998339" evidence="5">
    <location>
        <begin position="23"/>
        <end position="421"/>
    </location>
</feature>
<evidence type="ECO:0000256" key="1">
    <source>
        <dbReference type="ARBA" id="ARBA00022793"/>
    </source>
</evidence>
<gene>
    <name evidence="6" type="ORF">QU605_08250</name>
</gene>
<dbReference type="RefSeq" id="WP_289724814.1">
    <property type="nucleotide sequence ID" value="NZ_JAUDUY010000003.1"/>
</dbReference>
<proteinExistence type="predicted"/>
<comment type="caution">
    <text evidence="6">The sequence shown here is derived from an EMBL/GenBank/DDBJ whole genome shotgun (WGS) entry which is preliminary data.</text>
</comment>
<protein>
    <submittedName>
        <fullName evidence="6">Phosphatidylserine decarboxylase</fullName>
    </submittedName>
</protein>
<dbReference type="InterPro" id="IPR003817">
    <property type="entry name" value="PS_Dcarbxylase"/>
</dbReference>
<keyword evidence="1" id="KW-0210">Decarboxylase</keyword>
<dbReference type="PROSITE" id="PS51257">
    <property type="entry name" value="PROKAR_LIPOPROTEIN"/>
    <property type="match status" value="1"/>
</dbReference>
<keyword evidence="2" id="KW-0865">Zymogen</keyword>
<dbReference type="EMBL" id="JAUDUY010000003">
    <property type="protein sequence ID" value="MDM9631459.1"/>
    <property type="molecule type" value="Genomic_DNA"/>
</dbReference>
<keyword evidence="5" id="KW-0732">Signal</keyword>